<dbReference type="InterPro" id="IPR045339">
    <property type="entry name" value="DUF6534"/>
</dbReference>
<feature type="transmembrane region" description="Helical" evidence="2">
    <location>
        <begin position="53"/>
        <end position="74"/>
    </location>
</feature>
<evidence type="ECO:0000313" key="5">
    <source>
        <dbReference type="Proteomes" id="UP000053477"/>
    </source>
</evidence>
<gene>
    <name evidence="4" type="ORF">SCHPADRAFT_898538</name>
</gene>
<dbReference type="EMBL" id="KQ085885">
    <property type="protein sequence ID" value="KLO19590.1"/>
    <property type="molecule type" value="Genomic_DNA"/>
</dbReference>
<keyword evidence="5" id="KW-1185">Reference proteome</keyword>
<dbReference type="AlphaFoldDB" id="A0A0H2S5Q3"/>
<name>A0A0H2S5Q3_9AGAM</name>
<dbReference type="Pfam" id="PF20152">
    <property type="entry name" value="DUF6534"/>
    <property type="match status" value="1"/>
</dbReference>
<evidence type="ECO:0000259" key="3">
    <source>
        <dbReference type="Pfam" id="PF20152"/>
    </source>
</evidence>
<evidence type="ECO:0000256" key="1">
    <source>
        <dbReference type="SAM" id="MobiDB-lite"/>
    </source>
</evidence>
<dbReference type="InParanoid" id="A0A0H2S5Q3"/>
<dbReference type="OrthoDB" id="3206554at2759"/>
<reference evidence="4 5" key="1">
    <citation type="submission" date="2015-04" db="EMBL/GenBank/DDBJ databases">
        <title>Complete genome sequence of Schizopora paradoxa KUC8140, a cosmopolitan wood degrader in East Asia.</title>
        <authorList>
            <consortium name="DOE Joint Genome Institute"/>
            <person name="Min B."/>
            <person name="Park H."/>
            <person name="Jang Y."/>
            <person name="Kim J.-J."/>
            <person name="Kim K.H."/>
            <person name="Pangilinan J."/>
            <person name="Lipzen A."/>
            <person name="Riley R."/>
            <person name="Grigoriev I.V."/>
            <person name="Spatafora J.W."/>
            <person name="Choi I.-G."/>
        </authorList>
    </citation>
    <scope>NUCLEOTIDE SEQUENCE [LARGE SCALE GENOMIC DNA]</scope>
    <source>
        <strain evidence="4 5">KUC8140</strain>
    </source>
</reference>
<feature type="region of interest" description="Disordered" evidence="1">
    <location>
        <begin position="391"/>
        <end position="424"/>
    </location>
</feature>
<sequence>MSWEAFLPANVARHPSEFLGPNIAGTVVQALETGIILNQSVRFWSRAGDEPRIIQLMVMFLTVTALFQTSIAFYNTWRVVVFNFGDWVTVVNLQWPDRIQPTLNALMSAPVQAFLIWRCWTALHRRLVVILSLGSLLFASIVVNIVITVDVFRYTTKGVDPTRLIQLALPPHDYITAFVLSAVLDIAITTLMLCILIRAKCQTVTRRFDKILGRLLIMLWEAALPPAACAIAACVVFISMSLLNLWDIFLQSILGKLYVISLFVTLNGRADLKNLPTTNTTERDQSPGLTRYWMPGAEGRVHLSTIVDRVDTPDSFSNQSHTELTPTSVSSSHRPFADSQQLALDHVRMADKTDREARPNKNSMFLPEMHKIMDSGIDLELGFESRARIGLTATPKPSPANSEMQARIDAASSGTITRPEAHPP</sequence>
<keyword evidence="2" id="KW-0812">Transmembrane</keyword>
<dbReference type="PANTHER" id="PTHR40465">
    <property type="entry name" value="CHROMOSOME 1, WHOLE GENOME SHOTGUN SEQUENCE"/>
    <property type="match status" value="1"/>
</dbReference>
<organism evidence="4 5">
    <name type="scientific">Schizopora paradoxa</name>
    <dbReference type="NCBI Taxonomy" id="27342"/>
    <lineage>
        <taxon>Eukaryota</taxon>
        <taxon>Fungi</taxon>
        <taxon>Dikarya</taxon>
        <taxon>Basidiomycota</taxon>
        <taxon>Agaricomycotina</taxon>
        <taxon>Agaricomycetes</taxon>
        <taxon>Hymenochaetales</taxon>
        <taxon>Schizoporaceae</taxon>
        <taxon>Schizopora</taxon>
    </lineage>
</organism>
<keyword evidence="2" id="KW-0472">Membrane</keyword>
<proteinExistence type="predicted"/>
<feature type="transmembrane region" description="Helical" evidence="2">
    <location>
        <begin position="248"/>
        <end position="266"/>
    </location>
</feature>
<evidence type="ECO:0000313" key="4">
    <source>
        <dbReference type="EMBL" id="KLO19590.1"/>
    </source>
</evidence>
<feature type="transmembrane region" description="Helical" evidence="2">
    <location>
        <begin position="127"/>
        <end position="154"/>
    </location>
</feature>
<keyword evidence="2" id="KW-1133">Transmembrane helix</keyword>
<dbReference type="Proteomes" id="UP000053477">
    <property type="component" value="Unassembled WGS sequence"/>
</dbReference>
<accession>A0A0H2S5Q3</accession>
<protein>
    <recommendedName>
        <fullName evidence="3">DUF6534 domain-containing protein</fullName>
    </recommendedName>
</protein>
<feature type="transmembrane region" description="Helical" evidence="2">
    <location>
        <begin position="218"/>
        <end position="242"/>
    </location>
</feature>
<evidence type="ECO:0000256" key="2">
    <source>
        <dbReference type="SAM" id="Phobius"/>
    </source>
</evidence>
<feature type="transmembrane region" description="Helical" evidence="2">
    <location>
        <begin position="174"/>
        <end position="197"/>
    </location>
</feature>
<dbReference type="PANTHER" id="PTHR40465:SF1">
    <property type="entry name" value="DUF6534 DOMAIN-CONTAINING PROTEIN"/>
    <property type="match status" value="1"/>
</dbReference>
<feature type="domain" description="DUF6534" evidence="3">
    <location>
        <begin position="181"/>
        <end position="270"/>
    </location>
</feature>
<feature type="compositionally biased region" description="Polar residues" evidence="1">
    <location>
        <begin position="314"/>
        <end position="335"/>
    </location>
</feature>
<feature type="region of interest" description="Disordered" evidence="1">
    <location>
        <begin position="312"/>
        <end position="335"/>
    </location>
</feature>
<dbReference type="STRING" id="27342.A0A0H2S5Q3"/>